<organism evidence="4 5">
    <name type="scientific">Nocardia lasii</name>
    <dbReference type="NCBI Taxonomy" id="1616107"/>
    <lineage>
        <taxon>Bacteria</taxon>
        <taxon>Bacillati</taxon>
        <taxon>Actinomycetota</taxon>
        <taxon>Actinomycetes</taxon>
        <taxon>Mycobacteriales</taxon>
        <taxon>Nocardiaceae</taxon>
        <taxon>Nocardia</taxon>
    </lineage>
</organism>
<proteinExistence type="predicted"/>
<evidence type="ECO:0000259" key="3">
    <source>
        <dbReference type="Pfam" id="PF00291"/>
    </source>
</evidence>
<evidence type="ECO:0000313" key="5">
    <source>
        <dbReference type="Proteomes" id="UP001596223"/>
    </source>
</evidence>
<dbReference type="InterPro" id="IPR036052">
    <property type="entry name" value="TrpB-like_PALP_sf"/>
</dbReference>
<dbReference type="Pfam" id="PF00291">
    <property type="entry name" value="PALP"/>
    <property type="match status" value="1"/>
</dbReference>
<comment type="caution">
    <text evidence="4">The sequence shown here is derived from an EMBL/GenBank/DDBJ whole genome shotgun (WGS) entry which is preliminary data.</text>
</comment>
<accession>A0ABW1JPP6</accession>
<evidence type="ECO:0000313" key="4">
    <source>
        <dbReference type="EMBL" id="MFC6010593.1"/>
    </source>
</evidence>
<evidence type="ECO:0000256" key="1">
    <source>
        <dbReference type="ARBA" id="ARBA00001933"/>
    </source>
</evidence>
<dbReference type="InterPro" id="IPR001216">
    <property type="entry name" value="P-phosphate_BS"/>
</dbReference>
<gene>
    <name evidence="4" type="ORF">ACFP3H_05980</name>
</gene>
<comment type="cofactor">
    <cofactor evidence="1">
        <name>pyridoxal 5'-phosphate</name>
        <dbReference type="ChEBI" id="CHEBI:597326"/>
    </cofactor>
</comment>
<dbReference type="Proteomes" id="UP001596223">
    <property type="component" value="Unassembled WGS sequence"/>
</dbReference>
<dbReference type="InterPro" id="IPR001926">
    <property type="entry name" value="TrpB-like_PALP"/>
</dbReference>
<dbReference type="Gene3D" id="3.40.50.1100">
    <property type="match status" value="2"/>
</dbReference>
<dbReference type="CDD" id="cd01561">
    <property type="entry name" value="CBS_like"/>
    <property type="match status" value="1"/>
</dbReference>
<reference evidence="5" key="1">
    <citation type="journal article" date="2019" name="Int. J. Syst. Evol. Microbiol.">
        <title>The Global Catalogue of Microorganisms (GCM) 10K type strain sequencing project: providing services to taxonomists for standard genome sequencing and annotation.</title>
        <authorList>
            <consortium name="The Broad Institute Genomics Platform"/>
            <consortium name="The Broad Institute Genome Sequencing Center for Infectious Disease"/>
            <person name="Wu L."/>
            <person name="Ma J."/>
        </authorList>
    </citation>
    <scope>NUCLEOTIDE SEQUENCE [LARGE SCALE GENOMIC DNA]</scope>
    <source>
        <strain evidence="5">CCUG 36956</strain>
    </source>
</reference>
<dbReference type="PROSITE" id="PS00901">
    <property type="entry name" value="CYS_SYNTHASE"/>
    <property type="match status" value="1"/>
</dbReference>
<dbReference type="PANTHER" id="PTHR10314">
    <property type="entry name" value="CYSTATHIONINE BETA-SYNTHASE"/>
    <property type="match status" value="1"/>
</dbReference>
<protein>
    <submittedName>
        <fullName evidence="4">PLP-dependent cysteine synthase family protein</fullName>
    </submittedName>
</protein>
<keyword evidence="5" id="KW-1185">Reference proteome</keyword>
<name>A0ABW1JPP6_9NOCA</name>
<dbReference type="InterPro" id="IPR050214">
    <property type="entry name" value="Cys_Synth/Cystath_Beta-Synth"/>
</dbReference>
<evidence type="ECO:0000256" key="2">
    <source>
        <dbReference type="ARBA" id="ARBA00022898"/>
    </source>
</evidence>
<dbReference type="RefSeq" id="WP_378600706.1">
    <property type="nucleotide sequence ID" value="NZ_JBHSQN010000002.1"/>
</dbReference>
<keyword evidence="2" id="KW-0663">Pyridoxal phosphate</keyword>
<dbReference type="EMBL" id="JBHSQN010000002">
    <property type="protein sequence ID" value="MFC6010593.1"/>
    <property type="molecule type" value="Genomic_DNA"/>
</dbReference>
<feature type="domain" description="Tryptophan synthase beta chain-like PALP" evidence="3">
    <location>
        <begin position="18"/>
        <end position="315"/>
    </location>
</feature>
<sequence length="500" mass="51437">MTIDIARTHDTTSVFDSIDQAVGHTPLVRLNRITDGAAAAVYVKLEYLNPGGSVKDRAALFMLDAAEAAGELRPGGVVVEATSGNTGIGLAAIAAARGYRTVVVVPDKSSREKIALLRAYGAEVHVTPGGRPVGHPEHLRSVALRLVEEIPGAWFAGQYDNPANPAAHRATTGPEIWGQTGGRVTHYVAGIGTGGTVSGAGEFLEEISDGRVEVVGADPETSVYGGGDGRAWYVESVGHYLHPETELDEWPQSYHAEVIDRIERIPDGESLRVLHRLAKEEGLLLGGSSGTAVAAALRVARTLGPDDVVVVIAPDSGRGYLSKYFDDGWLGQFGFPLLTSHTEPTIGSVLDVVGGHRGAGASGVLATARLLDSTATVASARTELGAHQSIPVVLARRAAGPAVVAEVLGSVSAGGLADADDLDLIRAHLDPPLPFAGTTEPVAAAVARWGAHRGAVLIVHEGQIIGVVAAATLLAAAARVGASPEPDAGADAALSVSTAR</sequence>
<dbReference type="SUPFAM" id="SSF53686">
    <property type="entry name" value="Tryptophan synthase beta subunit-like PLP-dependent enzymes"/>
    <property type="match status" value="1"/>
</dbReference>